<dbReference type="STRING" id="1265861.BCAMP_06350"/>
<dbReference type="UniPathway" id="UPA01057">
    <property type="reaction ID" value="UER00165"/>
</dbReference>
<dbReference type="GO" id="GO:0046872">
    <property type="term" value="F:metal ion binding"/>
    <property type="evidence" value="ECO:0007669"/>
    <property type="project" value="UniProtKB-KW"/>
</dbReference>
<dbReference type="SFLD" id="SFLDG00180">
    <property type="entry name" value="muconate_cycloisomerase"/>
    <property type="match status" value="1"/>
</dbReference>
<dbReference type="SFLD" id="SFLDF00009">
    <property type="entry name" value="o-succinylbenzoate_synthase"/>
    <property type="match status" value="1"/>
</dbReference>
<sequence>MKLKELEVYRMSMPLVESFSNSQMTVKTRVFDLVKLTTSTGMSGWGETVAFETPWYTTETLESCRYSIEHYLWPLIRGKDVASPKELVQLFSRVKGHQMAQAAIETAFWGIYSQDKKVPLNRMIGSVNDEVAVGVSLGLDTAENLLRKVAEVVDKGYTRVKIKIKPGQDIETIRLIREKFPDLKLMVDANGAYSMADAELLARLDDYHLEMIEQPLGDDDFINHATLQKQLQTKICLDENIHSLEDVKVAFALGSARAINLKWGRVGGITKALEIIAYCQAHNLEVWCGGMFESGVGRAYNLALASLSGMEFPGDISESSRYWREDIVKQPQKLHQGKLTVSEGVGAGFEIDSQAVQKYCLKKRTVHLK</sequence>
<organism evidence="8 9">
    <name type="scientific">Brochothrix campestris FSL F6-1037</name>
    <dbReference type="NCBI Taxonomy" id="1265861"/>
    <lineage>
        <taxon>Bacteria</taxon>
        <taxon>Bacillati</taxon>
        <taxon>Bacillota</taxon>
        <taxon>Bacilli</taxon>
        <taxon>Bacillales</taxon>
        <taxon>Listeriaceae</taxon>
        <taxon>Brochothrix</taxon>
    </lineage>
</organism>
<dbReference type="SMART" id="SM00922">
    <property type="entry name" value="MR_MLE"/>
    <property type="match status" value="1"/>
</dbReference>
<dbReference type="SFLD" id="SFLDS00001">
    <property type="entry name" value="Enolase"/>
    <property type="match status" value="1"/>
</dbReference>
<dbReference type="UniPathway" id="UPA00079"/>
<dbReference type="GO" id="GO:0016854">
    <property type="term" value="F:racemase and epimerase activity"/>
    <property type="evidence" value="ECO:0007669"/>
    <property type="project" value="UniProtKB-ARBA"/>
</dbReference>
<dbReference type="EMBL" id="AODH01000022">
    <property type="protein sequence ID" value="EUJ40042.1"/>
    <property type="molecule type" value="Genomic_DNA"/>
</dbReference>
<dbReference type="GO" id="GO:0009234">
    <property type="term" value="P:menaquinone biosynthetic process"/>
    <property type="evidence" value="ECO:0007669"/>
    <property type="project" value="UniProtKB-UniRule"/>
</dbReference>
<evidence type="ECO:0000256" key="1">
    <source>
        <dbReference type="ARBA" id="ARBA00001968"/>
    </source>
</evidence>
<dbReference type="InterPro" id="IPR013341">
    <property type="entry name" value="Mandelate_racemase_N_dom"/>
</dbReference>
<evidence type="ECO:0000313" key="8">
    <source>
        <dbReference type="EMBL" id="EUJ40042.1"/>
    </source>
</evidence>
<dbReference type="Pfam" id="PF02746">
    <property type="entry name" value="MR_MLE_N"/>
    <property type="match status" value="1"/>
</dbReference>
<dbReference type="InterPro" id="IPR010197">
    <property type="entry name" value="OSBS/NAAAR"/>
</dbReference>
<evidence type="ECO:0000256" key="6">
    <source>
        <dbReference type="NCBIfam" id="TIGR01928"/>
    </source>
</evidence>
<dbReference type="InterPro" id="IPR036849">
    <property type="entry name" value="Enolase-like_C_sf"/>
</dbReference>
<dbReference type="Proteomes" id="UP000019243">
    <property type="component" value="Unassembled WGS sequence"/>
</dbReference>
<gene>
    <name evidence="8" type="ORF">BCAMP_06350</name>
</gene>
<dbReference type="RefSeq" id="WP_035314392.1">
    <property type="nucleotide sequence ID" value="NZ_AODH01000022.1"/>
</dbReference>
<dbReference type="NCBIfam" id="TIGR01928">
    <property type="entry name" value="menC_lowGC_arch"/>
    <property type="match status" value="1"/>
</dbReference>
<evidence type="ECO:0000313" key="9">
    <source>
        <dbReference type="Proteomes" id="UP000019243"/>
    </source>
</evidence>
<keyword evidence="3" id="KW-0460">Magnesium</keyword>
<accession>W7CT06</accession>
<feature type="domain" description="Mandelate racemase/muconate lactonizing enzyme C-terminal" evidence="7">
    <location>
        <begin position="142"/>
        <end position="234"/>
    </location>
</feature>
<dbReference type="Pfam" id="PF13378">
    <property type="entry name" value="MR_MLE_C"/>
    <property type="match status" value="1"/>
</dbReference>
<dbReference type="SUPFAM" id="SSF54826">
    <property type="entry name" value="Enolase N-terminal domain-like"/>
    <property type="match status" value="1"/>
</dbReference>
<dbReference type="SUPFAM" id="SSF51604">
    <property type="entry name" value="Enolase C-terminal domain-like"/>
    <property type="match status" value="1"/>
</dbReference>
<dbReference type="GO" id="GO:0043748">
    <property type="term" value="F:O-succinylbenzoate synthase activity"/>
    <property type="evidence" value="ECO:0007669"/>
    <property type="project" value="UniProtKB-EC"/>
</dbReference>
<dbReference type="OrthoDB" id="9774531at2"/>
<dbReference type="PATRIC" id="fig|1265861.3.peg.1257"/>
<comment type="cofactor">
    <cofactor evidence="1">
        <name>a divalent metal cation</name>
        <dbReference type="ChEBI" id="CHEBI:60240"/>
    </cofactor>
</comment>
<dbReference type="InterPro" id="IPR013342">
    <property type="entry name" value="Mandelate_racemase_C"/>
</dbReference>
<dbReference type="EC" id="4.2.1.113" evidence="5 6"/>
<keyword evidence="9" id="KW-1185">Reference proteome</keyword>
<evidence type="ECO:0000256" key="5">
    <source>
        <dbReference type="ARBA" id="ARBA00029491"/>
    </source>
</evidence>
<dbReference type="CDD" id="cd03317">
    <property type="entry name" value="NAAAR"/>
    <property type="match status" value="1"/>
</dbReference>
<dbReference type="PANTHER" id="PTHR48073">
    <property type="entry name" value="O-SUCCINYLBENZOATE SYNTHASE-RELATED"/>
    <property type="match status" value="1"/>
</dbReference>
<evidence type="ECO:0000259" key="7">
    <source>
        <dbReference type="SMART" id="SM00922"/>
    </source>
</evidence>
<reference evidence="8 9" key="1">
    <citation type="submission" date="2012-12" db="EMBL/GenBank/DDBJ databases">
        <title>Novel taxa of Listeriaceae from agricultural environments in the United States.</title>
        <authorList>
            <person name="den Bakker H.C."/>
            <person name="Allred A."/>
            <person name="Warchocki S."/>
            <person name="Wright E.M."/>
            <person name="Burrell A."/>
            <person name="Nightingale K.K."/>
            <person name="Kephart D."/>
            <person name="Wiedmann M."/>
        </authorList>
    </citation>
    <scope>NUCLEOTIDE SEQUENCE [LARGE SCALE GENOMIC DNA]</scope>
    <source>
        <strain evidence="8 9">FSL F6-1037</strain>
    </source>
</reference>
<dbReference type="Gene3D" id="3.30.390.10">
    <property type="entry name" value="Enolase-like, N-terminal domain"/>
    <property type="match status" value="1"/>
</dbReference>
<keyword evidence="2" id="KW-0479">Metal-binding</keyword>
<comment type="caution">
    <text evidence="8">The sequence shown here is derived from an EMBL/GenBank/DDBJ whole genome shotgun (WGS) entry which is preliminary data.</text>
</comment>
<dbReference type="InterPro" id="IPR029017">
    <property type="entry name" value="Enolase-like_N"/>
</dbReference>
<proteinExistence type="predicted"/>
<protein>
    <recommendedName>
        <fullName evidence="5 6">o-succinylbenzoate synthase</fullName>
        <ecNumber evidence="5 6">4.2.1.113</ecNumber>
    </recommendedName>
</protein>
<dbReference type="Gene3D" id="3.20.20.120">
    <property type="entry name" value="Enolase-like C-terminal domain"/>
    <property type="match status" value="1"/>
</dbReference>
<dbReference type="PANTHER" id="PTHR48073:SF5">
    <property type="entry name" value="O-SUCCINYLBENZOATE SYNTHASE"/>
    <property type="match status" value="1"/>
</dbReference>
<name>W7CT06_9LIST</name>
<evidence type="ECO:0000256" key="4">
    <source>
        <dbReference type="ARBA" id="ARBA00023239"/>
    </source>
</evidence>
<evidence type="ECO:0000256" key="3">
    <source>
        <dbReference type="ARBA" id="ARBA00022842"/>
    </source>
</evidence>
<dbReference type="AlphaFoldDB" id="W7CT06"/>
<evidence type="ECO:0000256" key="2">
    <source>
        <dbReference type="ARBA" id="ARBA00022723"/>
    </source>
</evidence>
<keyword evidence="4" id="KW-0456">Lyase</keyword>
<dbReference type="InterPro" id="IPR029065">
    <property type="entry name" value="Enolase_C-like"/>
</dbReference>